<proteinExistence type="predicted"/>
<dbReference type="RefSeq" id="WP_109940814.1">
    <property type="nucleotide sequence ID" value="NZ_CP176366.1"/>
</dbReference>
<evidence type="ECO:0000256" key="1">
    <source>
        <dbReference type="SAM" id="Phobius"/>
    </source>
</evidence>
<evidence type="ECO:0000313" key="2">
    <source>
        <dbReference type="EMBL" id="PWR73403.1"/>
    </source>
</evidence>
<dbReference type="Proteomes" id="UP000245934">
    <property type="component" value="Unassembled WGS sequence"/>
</dbReference>
<reference evidence="2 3" key="1">
    <citation type="submission" date="2018-05" db="EMBL/GenBank/DDBJ databases">
        <title>Draft genome of Methanospirillum stamsii Pt1.</title>
        <authorList>
            <person name="Dueholm M.S."/>
            <person name="Nielsen P.H."/>
            <person name="Bakmann L.F."/>
            <person name="Otzen D.E."/>
        </authorList>
    </citation>
    <scope>NUCLEOTIDE SEQUENCE [LARGE SCALE GENOMIC DNA]</scope>
    <source>
        <strain evidence="2 3">Pt1</strain>
    </source>
</reference>
<gene>
    <name evidence="2" type="ORF">DLD82_09110</name>
</gene>
<protein>
    <submittedName>
        <fullName evidence="2">S-layer protein</fullName>
    </submittedName>
</protein>
<comment type="caution">
    <text evidence="2">The sequence shown here is derived from an EMBL/GenBank/DDBJ whole genome shotgun (WGS) entry which is preliminary data.</text>
</comment>
<dbReference type="EMBL" id="QGMZ01000018">
    <property type="protein sequence ID" value="PWR73403.1"/>
    <property type="molecule type" value="Genomic_DNA"/>
</dbReference>
<keyword evidence="3" id="KW-1185">Reference proteome</keyword>
<keyword evidence="1" id="KW-1133">Transmembrane helix</keyword>
<dbReference type="GeneID" id="97608899"/>
<organism evidence="2 3">
    <name type="scientific">Methanospirillum stamsii</name>
    <dbReference type="NCBI Taxonomy" id="1277351"/>
    <lineage>
        <taxon>Archaea</taxon>
        <taxon>Methanobacteriati</taxon>
        <taxon>Methanobacteriota</taxon>
        <taxon>Stenosarchaea group</taxon>
        <taxon>Methanomicrobia</taxon>
        <taxon>Methanomicrobiales</taxon>
        <taxon>Methanospirillaceae</taxon>
        <taxon>Methanospirillum</taxon>
    </lineage>
</organism>
<keyword evidence="1" id="KW-0472">Membrane</keyword>
<evidence type="ECO:0000313" key="3">
    <source>
        <dbReference type="Proteomes" id="UP000245934"/>
    </source>
</evidence>
<name>A0A2V2NDN2_9EURY</name>
<dbReference type="PANTHER" id="PTHR35902:SF3">
    <property type="entry name" value="NPCBM-ASSOCIATED, NEW3 DOMAIN OF ALPHA-GALACTOSIDASE"/>
    <property type="match status" value="1"/>
</dbReference>
<dbReference type="OrthoDB" id="56770at2157"/>
<dbReference type="AlphaFoldDB" id="A0A2V2NDN2"/>
<feature type="transmembrane region" description="Helical" evidence="1">
    <location>
        <begin position="404"/>
        <end position="423"/>
    </location>
</feature>
<accession>A0A2V2NDN2</accession>
<sequence length="429" mass="46261">MELLRITRISGLILLLLLFCCISPVLAGEKYSSGQPVISTAIIGSNELRIGEKTDLTISITNSGTVNMKFVDEGTITPDYLPTTALSLTADLNSGDSPVQVTTDSQILGDIKAGTVTQTTFEITVPESAKSGSYQIPLTVSYQYMSQATQTGIDEIQYAFKDDEKTFYLPVTVRPAVTLQIISVDTGDLNVGGEGHITVTVKNVGSDTGKETVFTIEPVGNSPIVPIQNSIYVGEFPKDESNTLSFKVSVASDADAAIQYPLKLFATYTDYQGLAAETSQKDISAGFNQKITFEVVSTPQSVSSGGKEVINVEYRNTGLNPVYNAQAGINIVDPFTSEDDQSYLGTIKPGETATARFKLNVNSDTTSKDYALDSEIRYTDINLTEYVSDPIKVPVIVTESSGDFTILAGVIILILIGGGIYYYRRIKQP</sequence>
<keyword evidence="1" id="KW-0812">Transmembrane</keyword>
<dbReference type="PANTHER" id="PTHR35902">
    <property type="entry name" value="S-LAYER DOMAIN-LIKE PROTEIN-RELATED"/>
    <property type="match status" value="1"/>
</dbReference>